<comment type="caution">
    <text evidence="2">The sequence shown here is derived from an EMBL/GenBank/DDBJ whole genome shotgun (WGS) entry which is preliminary data.</text>
</comment>
<name>A0A317T0A7_9PEZI</name>
<evidence type="ECO:0000256" key="1">
    <source>
        <dbReference type="SAM" id="MobiDB-lite"/>
    </source>
</evidence>
<dbReference type="STRING" id="42249.A0A317T0A7"/>
<organism evidence="2 3">
    <name type="scientific">Tuber magnatum</name>
    <name type="common">white Piedmont truffle</name>
    <dbReference type="NCBI Taxonomy" id="42249"/>
    <lineage>
        <taxon>Eukaryota</taxon>
        <taxon>Fungi</taxon>
        <taxon>Dikarya</taxon>
        <taxon>Ascomycota</taxon>
        <taxon>Pezizomycotina</taxon>
        <taxon>Pezizomycetes</taxon>
        <taxon>Pezizales</taxon>
        <taxon>Tuberaceae</taxon>
        <taxon>Tuber</taxon>
    </lineage>
</organism>
<sequence length="68" mass="7223">HDARPRPPSIHTISTASAPVPPVISPPPTKPTEFGHSKIPGAAVRKAVRRPGAKEIKCCETSVGDYEK</sequence>
<gene>
    <name evidence="2" type="ORF">C7212DRAFT_308073</name>
</gene>
<feature type="non-terminal residue" evidence="2">
    <location>
        <position position="1"/>
    </location>
</feature>
<accession>A0A317T0A7</accession>
<reference evidence="2 3" key="1">
    <citation type="submission" date="2018-03" db="EMBL/GenBank/DDBJ databases">
        <title>Genomes of Pezizomycetes fungi and the evolution of truffles.</title>
        <authorList>
            <person name="Murat C."/>
            <person name="Payen T."/>
            <person name="Noel B."/>
            <person name="Kuo A."/>
            <person name="Martin F.M."/>
        </authorList>
    </citation>
    <scope>NUCLEOTIDE SEQUENCE [LARGE SCALE GENOMIC DNA]</scope>
    <source>
        <strain evidence="2">091103-1</strain>
    </source>
</reference>
<feature type="non-terminal residue" evidence="2">
    <location>
        <position position="68"/>
    </location>
</feature>
<keyword evidence="3" id="KW-1185">Reference proteome</keyword>
<dbReference type="OrthoDB" id="3248508at2759"/>
<evidence type="ECO:0000313" key="3">
    <source>
        <dbReference type="Proteomes" id="UP000246991"/>
    </source>
</evidence>
<evidence type="ECO:0000313" key="2">
    <source>
        <dbReference type="EMBL" id="PWW80014.1"/>
    </source>
</evidence>
<dbReference type="Proteomes" id="UP000246991">
    <property type="component" value="Unassembled WGS sequence"/>
</dbReference>
<dbReference type="AlphaFoldDB" id="A0A317T0A7"/>
<feature type="region of interest" description="Disordered" evidence="1">
    <location>
        <begin position="1"/>
        <end position="52"/>
    </location>
</feature>
<protein>
    <submittedName>
        <fullName evidence="2">Uncharacterized protein</fullName>
    </submittedName>
</protein>
<feature type="compositionally biased region" description="Pro residues" evidence="1">
    <location>
        <begin position="19"/>
        <end position="30"/>
    </location>
</feature>
<dbReference type="EMBL" id="PYWC01000005">
    <property type="protein sequence ID" value="PWW80014.1"/>
    <property type="molecule type" value="Genomic_DNA"/>
</dbReference>
<proteinExistence type="predicted"/>